<dbReference type="Proteomes" id="UP000075884">
    <property type="component" value="Unassembled WGS sequence"/>
</dbReference>
<evidence type="ECO:0000256" key="1">
    <source>
        <dbReference type="SAM" id="MobiDB-lite"/>
    </source>
</evidence>
<feature type="compositionally biased region" description="Basic and acidic residues" evidence="1">
    <location>
        <begin position="54"/>
        <end position="68"/>
    </location>
</feature>
<name>A0A182NFM6_9DIPT</name>
<keyword evidence="3" id="KW-1185">Reference proteome</keyword>
<evidence type="ECO:0000313" key="2">
    <source>
        <dbReference type="EnsemblMetazoa" id="ADIR006448-PA"/>
    </source>
</evidence>
<feature type="compositionally biased region" description="Acidic residues" evidence="1">
    <location>
        <begin position="84"/>
        <end position="101"/>
    </location>
</feature>
<evidence type="ECO:0000313" key="3">
    <source>
        <dbReference type="Proteomes" id="UP000075884"/>
    </source>
</evidence>
<accession>A0A182NFM6</accession>
<organism evidence="2 3">
    <name type="scientific">Anopheles dirus</name>
    <dbReference type="NCBI Taxonomy" id="7168"/>
    <lineage>
        <taxon>Eukaryota</taxon>
        <taxon>Metazoa</taxon>
        <taxon>Ecdysozoa</taxon>
        <taxon>Arthropoda</taxon>
        <taxon>Hexapoda</taxon>
        <taxon>Insecta</taxon>
        <taxon>Pterygota</taxon>
        <taxon>Neoptera</taxon>
        <taxon>Endopterygota</taxon>
        <taxon>Diptera</taxon>
        <taxon>Nematocera</taxon>
        <taxon>Culicoidea</taxon>
        <taxon>Culicidae</taxon>
        <taxon>Anophelinae</taxon>
        <taxon>Anopheles</taxon>
    </lineage>
</organism>
<proteinExistence type="predicted"/>
<dbReference type="EnsemblMetazoa" id="ADIR006448-RA">
    <property type="protein sequence ID" value="ADIR006448-PA"/>
    <property type="gene ID" value="ADIR006448"/>
</dbReference>
<sequence length="122" mass="13074">MSVRWESPGGAGRRRSGGSADECEIAMLPVANDDDDDDGDHSRSRNGGVSGRRAGQEHRTGRGDDGKRTATSGGRCPVARVDVDLSDDGEPDREPDDADEIVVLDEASERLLGKWNGNHKCK</sequence>
<dbReference type="AlphaFoldDB" id="A0A182NFM6"/>
<dbReference type="VEuPathDB" id="VectorBase:ADIR006448"/>
<protein>
    <submittedName>
        <fullName evidence="2">Uncharacterized protein</fullName>
    </submittedName>
</protein>
<reference evidence="2" key="2">
    <citation type="submission" date="2020-05" db="UniProtKB">
        <authorList>
            <consortium name="EnsemblMetazoa"/>
        </authorList>
    </citation>
    <scope>IDENTIFICATION</scope>
    <source>
        <strain evidence="2">WRAIR2</strain>
    </source>
</reference>
<feature type="region of interest" description="Disordered" evidence="1">
    <location>
        <begin position="1"/>
        <end position="101"/>
    </location>
</feature>
<reference evidence="3" key="1">
    <citation type="submission" date="2013-03" db="EMBL/GenBank/DDBJ databases">
        <title>The Genome Sequence of Anopheles dirus WRAIR2.</title>
        <authorList>
            <consortium name="The Broad Institute Genomics Platform"/>
            <person name="Neafsey D.E."/>
            <person name="Walton C."/>
            <person name="Walker B."/>
            <person name="Young S.K."/>
            <person name="Zeng Q."/>
            <person name="Gargeya S."/>
            <person name="Fitzgerald M."/>
            <person name="Haas B."/>
            <person name="Abouelleil A."/>
            <person name="Allen A.W."/>
            <person name="Alvarado L."/>
            <person name="Arachchi H.M."/>
            <person name="Berlin A.M."/>
            <person name="Chapman S.B."/>
            <person name="Gainer-Dewar J."/>
            <person name="Goldberg J."/>
            <person name="Griggs A."/>
            <person name="Gujja S."/>
            <person name="Hansen M."/>
            <person name="Howarth C."/>
            <person name="Imamovic A."/>
            <person name="Ireland A."/>
            <person name="Larimer J."/>
            <person name="McCowan C."/>
            <person name="Murphy C."/>
            <person name="Pearson M."/>
            <person name="Poon T.W."/>
            <person name="Priest M."/>
            <person name="Roberts A."/>
            <person name="Saif S."/>
            <person name="Shea T."/>
            <person name="Sisk P."/>
            <person name="Sykes S."/>
            <person name="Wortman J."/>
            <person name="Nusbaum C."/>
            <person name="Birren B."/>
        </authorList>
    </citation>
    <scope>NUCLEOTIDE SEQUENCE [LARGE SCALE GENOMIC DNA]</scope>
    <source>
        <strain evidence="3">WRAIR2</strain>
    </source>
</reference>